<evidence type="ECO:0000256" key="3">
    <source>
        <dbReference type="ARBA" id="ARBA00023038"/>
    </source>
</evidence>
<dbReference type="InterPro" id="IPR001781">
    <property type="entry name" value="Znf_LIM"/>
</dbReference>
<evidence type="ECO:0000313" key="8">
    <source>
        <dbReference type="Proteomes" id="UP000028760"/>
    </source>
</evidence>
<evidence type="ECO:0000259" key="6">
    <source>
        <dbReference type="PROSITE" id="PS50023"/>
    </source>
</evidence>
<keyword evidence="2 4" id="KW-0862">Zinc</keyword>
<dbReference type="Pfam" id="PF00412">
    <property type="entry name" value="LIM"/>
    <property type="match status" value="1"/>
</dbReference>
<dbReference type="PANTHER" id="PTHR15468">
    <property type="entry name" value="ZNF185"/>
    <property type="match status" value="1"/>
</dbReference>
<feature type="compositionally biased region" description="Polar residues" evidence="5">
    <location>
        <begin position="182"/>
        <end position="191"/>
    </location>
</feature>
<feature type="compositionally biased region" description="Basic and acidic residues" evidence="5">
    <location>
        <begin position="696"/>
        <end position="716"/>
    </location>
</feature>
<dbReference type="PROSITE" id="PS00478">
    <property type="entry name" value="LIM_DOMAIN_1"/>
    <property type="match status" value="1"/>
</dbReference>
<keyword evidence="8" id="KW-1185">Reference proteome</keyword>
<evidence type="ECO:0000313" key="7">
    <source>
        <dbReference type="Ensembl" id="ENSPFOP00000012840.2"/>
    </source>
</evidence>
<feature type="compositionally biased region" description="Low complexity" evidence="5">
    <location>
        <begin position="206"/>
        <end position="232"/>
    </location>
</feature>
<dbReference type="Proteomes" id="UP000028760">
    <property type="component" value="Unassembled WGS sequence"/>
</dbReference>
<feature type="compositionally biased region" description="Acidic residues" evidence="5">
    <location>
        <begin position="574"/>
        <end position="622"/>
    </location>
</feature>
<feature type="region of interest" description="Disordered" evidence="5">
    <location>
        <begin position="1"/>
        <end position="148"/>
    </location>
</feature>
<proteinExistence type="predicted"/>
<evidence type="ECO:0000256" key="2">
    <source>
        <dbReference type="ARBA" id="ARBA00022833"/>
    </source>
</evidence>
<dbReference type="SMART" id="SM00132">
    <property type="entry name" value="LIM"/>
    <property type="match status" value="1"/>
</dbReference>
<reference evidence="7" key="3">
    <citation type="submission" date="2025-09" db="UniProtKB">
        <authorList>
            <consortium name="Ensembl"/>
        </authorList>
    </citation>
    <scope>IDENTIFICATION</scope>
</reference>
<evidence type="ECO:0000256" key="4">
    <source>
        <dbReference type="PROSITE-ProRule" id="PRU00125"/>
    </source>
</evidence>
<dbReference type="Ensembl" id="ENSPFOT00000012857.2">
    <property type="protein sequence ID" value="ENSPFOP00000012840.2"/>
    <property type="gene ID" value="ENSPFOG00000012820.2"/>
</dbReference>
<name>A0A087Y487_POEFO</name>
<dbReference type="eggNOG" id="KOG1704">
    <property type="taxonomic scope" value="Eukaryota"/>
</dbReference>
<dbReference type="PROSITE" id="PS50023">
    <property type="entry name" value="LIM_DOMAIN_2"/>
    <property type="match status" value="1"/>
</dbReference>
<dbReference type="GeneTree" id="ENSGT00530000063872"/>
<dbReference type="AlphaFoldDB" id="A0A087Y487"/>
<dbReference type="EMBL" id="AYCK01003048">
    <property type="status" value="NOT_ANNOTATED_CDS"/>
    <property type="molecule type" value="Genomic_DNA"/>
</dbReference>
<dbReference type="EMBL" id="AYCK01003047">
    <property type="status" value="NOT_ANNOTATED_CDS"/>
    <property type="molecule type" value="Genomic_DNA"/>
</dbReference>
<feature type="compositionally biased region" description="Basic and acidic residues" evidence="5">
    <location>
        <begin position="564"/>
        <end position="573"/>
    </location>
</feature>
<dbReference type="GO" id="GO:0046872">
    <property type="term" value="F:metal ion binding"/>
    <property type="evidence" value="ECO:0007669"/>
    <property type="project" value="UniProtKB-KW"/>
</dbReference>
<dbReference type="Gene3D" id="2.10.110.10">
    <property type="entry name" value="Cysteine Rich Protein"/>
    <property type="match status" value="1"/>
</dbReference>
<feature type="region of interest" description="Disordered" evidence="5">
    <location>
        <begin position="453"/>
        <end position="716"/>
    </location>
</feature>
<reference evidence="8" key="1">
    <citation type="submission" date="2013-10" db="EMBL/GenBank/DDBJ databases">
        <authorList>
            <person name="Schartl M."/>
            <person name="Warren W."/>
        </authorList>
    </citation>
    <scope>NUCLEOTIDE SEQUENCE [LARGE SCALE GENOMIC DNA]</scope>
    <source>
        <strain evidence="8">female</strain>
    </source>
</reference>
<dbReference type="STRING" id="48698.ENSPFOP00000012840"/>
<feature type="compositionally biased region" description="Polar residues" evidence="5">
    <location>
        <begin position="675"/>
        <end position="686"/>
    </location>
</feature>
<feature type="compositionally biased region" description="Polar residues" evidence="5">
    <location>
        <begin position="233"/>
        <end position="253"/>
    </location>
</feature>
<sequence length="830" mass="93112">MSSEGDRAAVLRTTTVRTKLRGDGSWLQRRDEPQAETQEEEMPWLAEVRARRLNGAPIETSPVSSPVKATPPPVKSDTESKPATQGYLIRGVFTKLEKPASTPSSNGTSTTKTFTKKPSETYKRIAPHIVRNTSENPEGQLSLEEQERRTEAALHVMKTKAAKKRSYVLSAAKLYETKDTQPDTSLATSGPSFMAKRVEIFDDVNSAAEPSPAVPPTSAASAPAPKPQSASSTDTIAALSNTLISLDTNPSSAENDKQELAEEEGGPVDSPTPEDSVEQEPDTAPRDGEPITGDLLGFSDGPEEPAEPVPSSPGRWSQDLLTGLGGVQQQEEEEKQTDETAVETQSSADPFDPNPIGTASHNSPPDLFEPSADVFINSSATTEETMESPRPKEPDCIMAIELPELVAPNIPKPMPIGVEQVVYKFSPIQYEPTYKMEEDVPIVVEKQLHHYFLEEEKVEEEDEGNKAEEEEENDDEEEEGKADEEEENEEDKVEEEEENEEEKVEEEEEKENEEDKVQEEEENEKENEEEEDKVQEEEENEKEEKVEEEEKNEEENEEEDKVQEEEKNEKEEKVEEEDEEEEKVEEEEEDEGKVEEDEEEDQKVEAEDESEEEKDEEKDEESSQGSWNTTWEIPHEASTVESQETETEDKAGDQQTVIMFERKSTENDSPWDKWTTPTVYTISTGTEDGDEEEVKEEERPAVVAEEQRVPTPEPESKKPFVYVKEYVDASESLLNLRDPLNGSDDFTSSSISYSYSSPSSYTRLTPSSTCTYCGKQVGNDAKISIEHLNINCHPDCFKCDVCSRPMGDLLHSMFLHNKKVHCESCYATVI</sequence>
<dbReference type="EMBL" id="AYCK01003049">
    <property type="status" value="NOT_ANNOTATED_CDS"/>
    <property type="molecule type" value="Genomic_DNA"/>
</dbReference>
<feature type="region of interest" description="Disordered" evidence="5">
    <location>
        <begin position="204"/>
        <end position="395"/>
    </location>
</feature>
<protein>
    <recommendedName>
        <fullName evidence="6">LIM zinc-binding domain-containing protein</fullName>
    </recommendedName>
</protein>
<evidence type="ECO:0000256" key="1">
    <source>
        <dbReference type="ARBA" id="ARBA00022723"/>
    </source>
</evidence>
<organism evidence="7 8">
    <name type="scientific">Poecilia formosa</name>
    <name type="common">Amazon molly</name>
    <name type="synonym">Limia formosa</name>
    <dbReference type="NCBI Taxonomy" id="48698"/>
    <lineage>
        <taxon>Eukaryota</taxon>
        <taxon>Metazoa</taxon>
        <taxon>Chordata</taxon>
        <taxon>Craniata</taxon>
        <taxon>Vertebrata</taxon>
        <taxon>Euteleostomi</taxon>
        <taxon>Actinopterygii</taxon>
        <taxon>Neopterygii</taxon>
        <taxon>Teleostei</taxon>
        <taxon>Neoteleostei</taxon>
        <taxon>Acanthomorphata</taxon>
        <taxon>Ovalentaria</taxon>
        <taxon>Atherinomorphae</taxon>
        <taxon>Cyprinodontiformes</taxon>
        <taxon>Poeciliidae</taxon>
        <taxon>Poeciliinae</taxon>
        <taxon>Poecilia</taxon>
    </lineage>
</organism>
<feature type="compositionally biased region" description="Low complexity" evidence="5">
    <location>
        <begin position="104"/>
        <end position="113"/>
    </location>
</feature>
<feature type="domain" description="LIM zinc-binding" evidence="6">
    <location>
        <begin position="768"/>
        <end position="830"/>
    </location>
</feature>
<reference evidence="7" key="2">
    <citation type="submission" date="2025-08" db="UniProtKB">
        <authorList>
            <consortium name="Ensembl"/>
        </authorList>
    </citation>
    <scope>IDENTIFICATION</scope>
</reference>
<dbReference type="OMA" id="WSEDLHT"/>
<dbReference type="InterPro" id="IPR052621">
    <property type="entry name" value="Cell_Prolif/Cornif_Regul"/>
</dbReference>
<dbReference type="PANTHER" id="PTHR15468:SF2">
    <property type="entry name" value="ZINC FINGER PROTEIN 185"/>
    <property type="match status" value="1"/>
</dbReference>
<dbReference type="CDD" id="cd08368">
    <property type="entry name" value="LIM"/>
    <property type="match status" value="1"/>
</dbReference>
<accession>A0A087Y487</accession>
<keyword evidence="1 4" id="KW-0479">Metal-binding</keyword>
<feature type="region of interest" description="Disordered" evidence="5">
    <location>
        <begin position="174"/>
        <end position="193"/>
    </location>
</feature>
<keyword evidence="3 4" id="KW-0440">LIM domain</keyword>
<feature type="compositionally biased region" description="Acidic residues" evidence="5">
    <location>
        <begin position="456"/>
        <end position="563"/>
    </location>
</feature>
<evidence type="ECO:0000256" key="5">
    <source>
        <dbReference type="SAM" id="MobiDB-lite"/>
    </source>
</evidence>